<evidence type="ECO:0000313" key="5">
    <source>
        <dbReference type="Proteomes" id="UP001501757"/>
    </source>
</evidence>
<dbReference type="PANTHER" id="PTHR10204">
    <property type="entry name" value="NAD P H OXIDOREDUCTASE-RELATED"/>
    <property type="match status" value="1"/>
</dbReference>
<protein>
    <submittedName>
        <fullName evidence="4">NAD(P)H-dependent oxidoreductase</fullName>
    </submittedName>
</protein>
<dbReference type="InterPro" id="IPR003680">
    <property type="entry name" value="Flavodoxin_fold"/>
</dbReference>
<comment type="caution">
    <text evidence="4">The sequence shown here is derived from an EMBL/GenBank/DDBJ whole genome shotgun (WGS) entry which is preliminary data.</text>
</comment>
<dbReference type="RefSeq" id="WP_343847563.1">
    <property type="nucleotide sequence ID" value="NZ_BAAAEI010000031.1"/>
</dbReference>
<dbReference type="Proteomes" id="UP001501757">
    <property type="component" value="Unassembled WGS sequence"/>
</dbReference>
<dbReference type="Pfam" id="PF02525">
    <property type="entry name" value="Flavodoxin_2"/>
    <property type="match status" value="1"/>
</dbReference>
<dbReference type="PANTHER" id="PTHR10204:SF34">
    <property type="entry name" value="NAD(P)H DEHYDROGENASE [QUINONE] 1 ISOFORM 1"/>
    <property type="match status" value="1"/>
</dbReference>
<dbReference type="InterPro" id="IPR029039">
    <property type="entry name" value="Flavoprotein-like_sf"/>
</dbReference>
<gene>
    <name evidence="4" type="ORF">GCM10009092_44390</name>
</gene>
<reference evidence="4 5" key="1">
    <citation type="journal article" date="2019" name="Int. J. Syst. Evol. Microbiol.">
        <title>The Global Catalogue of Microorganisms (GCM) 10K type strain sequencing project: providing services to taxonomists for standard genome sequencing and annotation.</title>
        <authorList>
            <consortium name="The Broad Institute Genomics Platform"/>
            <consortium name="The Broad Institute Genome Sequencing Center for Infectious Disease"/>
            <person name="Wu L."/>
            <person name="Ma J."/>
        </authorList>
    </citation>
    <scope>NUCLEOTIDE SEQUENCE [LARGE SCALE GENOMIC DNA]</scope>
    <source>
        <strain evidence="4 5">JCM 13378</strain>
    </source>
</reference>
<proteinExistence type="inferred from homology"/>
<accession>A0ABN0XWW7</accession>
<keyword evidence="5" id="KW-1185">Reference proteome</keyword>
<evidence type="ECO:0000313" key="4">
    <source>
        <dbReference type="EMBL" id="GAA0375281.1"/>
    </source>
</evidence>
<sequence>MKKRILVISGSPRTGSFSEQLATAYQQGAGSLHEVQLSYLSQMDFNPDLCHGYAKAQPLEPCLQEFQRQLAWAEHIVIYTPVWWGALPAKFKGLFDRTLLPGFAFKYEKGMKMQQKLLSGKTARITLTLDTPAWYFRWVQGAPASKQLQITTLAFCGIKSARPNLYGPMISATEQQRQQWLRQVRQYGQQAL</sequence>
<feature type="domain" description="Flavodoxin-like fold" evidence="3">
    <location>
        <begin position="3"/>
        <end position="186"/>
    </location>
</feature>
<evidence type="ECO:0000256" key="2">
    <source>
        <dbReference type="ARBA" id="ARBA00023002"/>
    </source>
</evidence>
<organism evidence="4 5">
    <name type="scientific">Bowmanella denitrificans</name>
    <dbReference type="NCBI Taxonomy" id="366582"/>
    <lineage>
        <taxon>Bacteria</taxon>
        <taxon>Pseudomonadati</taxon>
        <taxon>Pseudomonadota</taxon>
        <taxon>Gammaproteobacteria</taxon>
        <taxon>Alteromonadales</taxon>
        <taxon>Alteromonadaceae</taxon>
        <taxon>Bowmanella</taxon>
    </lineage>
</organism>
<dbReference type="EMBL" id="BAAAEI010000031">
    <property type="protein sequence ID" value="GAA0375281.1"/>
    <property type="molecule type" value="Genomic_DNA"/>
</dbReference>
<keyword evidence="2" id="KW-0560">Oxidoreductase</keyword>
<dbReference type="SUPFAM" id="SSF52218">
    <property type="entry name" value="Flavoproteins"/>
    <property type="match status" value="1"/>
</dbReference>
<dbReference type="InterPro" id="IPR051545">
    <property type="entry name" value="NAD(P)H_dehydrogenase_qn"/>
</dbReference>
<evidence type="ECO:0000259" key="3">
    <source>
        <dbReference type="Pfam" id="PF02525"/>
    </source>
</evidence>
<evidence type="ECO:0000256" key="1">
    <source>
        <dbReference type="ARBA" id="ARBA00006252"/>
    </source>
</evidence>
<name>A0ABN0XWW7_9ALTE</name>
<comment type="similarity">
    <text evidence="1">Belongs to the NAD(P)H dehydrogenase (quinone) family.</text>
</comment>
<dbReference type="Gene3D" id="3.40.50.360">
    <property type="match status" value="1"/>
</dbReference>